<dbReference type="Proteomes" id="UP000199534">
    <property type="component" value="Unassembled WGS sequence"/>
</dbReference>
<evidence type="ECO:0000256" key="6">
    <source>
        <dbReference type="ARBA" id="ARBA00022679"/>
    </source>
</evidence>
<dbReference type="SMART" id="SM00825">
    <property type="entry name" value="PKS_KS"/>
    <property type="match status" value="1"/>
</dbReference>
<dbReference type="InterPro" id="IPR020841">
    <property type="entry name" value="PKS_Beta-ketoAc_synthase_dom"/>
</dbReference>
<dbReference type="EC" id="2.3.1.41" evidence="4"/>
<comment type="catalytic activity">
    <reaction evidence="12">
        <text>a fatty acyl-[ACP] + malonyl-[ACP] + H(+) = a 3-oxoacyl-[ACP] + holo-[ACP] + CO2</text>
        <dbReference type="Rhea" id="RHEA:22836"/>
        <dbReference type="Rhea" id="RHEA-COMP:9623"/>
        <dbReference type="Rhea" id="RHEA-COMP:9685"/>
        <dbReference type="Rhea" id="RHEA-COMP:9916"/>
        <dbReference type="Rhea" id="RHEA-COMP:14125"/>
        <dbReference type="ChEBI" id="CHEBI:15378"/>
        <dbReference type="ChEBI" id="CHEBI:16526"/>
        <dbReference type="ChEBI" id="CHEBI:64479"/>
        <dbReference type="ChEBI" id="CHEBI:78449"/>
        <dbReference type="ChEBI" id="CHEBI:78776"/>
        <dbReference type="ChEBI" id="CHEBI:138651"/>
        <dbReference type="EC" id="2.3.1.41"/>
    </reaction>
    <physiologicalReaction direction="left-to-right" evidence="12">
        <dbReference type="Rhea" id="RHEA:22837"/>
    </physiologicalReaction>
</comment>
<evidence type="ECO:0000313" key="16">
    <source>
        <dbReference type="Proteomes" id="UP000199534"/>
    </source>
</evidence>
<name>A0A1I6GYK6_9FLAO</name>
<evidence type="ECO:0000256" key="10">
    <source>
        <dbReference type="ARBA" id="ARBA00042143"/>
    </source>
</evidence>
<evidence type="ECO:0000313" key="15">
    <source>
        <dbReference type="EMBL" id="SFR47295.1"/>
    </source>
</evidence>
<dbReference type="InterPro" id="IPR014031">
    <property type="entry name" value="Ketoacyl_synth_C"/>
</dbReference>
<evidence type="ECO:0000256" key="2">
    <source>
        <dbReference type="ARBA" id="ARBA00008467"/>
    </source>
</evidence>
<comment type="subcellular location">
    <subcellularLocation>
        <location evidence="1">Cytoplasm</location>
    </subcellularLocation>
</comment>
<keyword evidence="7" id="KW-0012">Acyltransferase</keyword>
<evidence type="ECO:0000256" key="7">
    <source>
        <dbReference type="ARBA" id="ARBA00023315"/>
    </source>
</evidence>
<dbReference type="Pfam" id="PF02801">
    <property type="entry name" value="Ketoacyl-synt_C"/>
    <property type="match status" value="1"/>
</dbReference>
<feature type="domain" description="Ketosynthase family 3 (KS3)" evidence="14">
    <location>
        <begin position="2"/>
        <end position="421"/>
    </location>
</feature>
<comment type="similarity">
    <text evidence="2 13">Belongs to the thiolase-like superfamily. Beta-ketoacyl-ACP synthases family.</text>
</comment>
<evidence type="ECO:0000256" key="4">
    <source>
        <dbReference type="ARBA" id="ARBA00013191"/>
    </source>
</evidence>
<dbReference type="OrthoDB" id="9808669at2"/>
<dbReference type="InterPro" id="IPR016039">
    <property type="entry name" value="Thiolase-like"/>
</dbReference>
<comment type="subunit">
    <text evidence="3">Homodimer.</text>
</comment>
<sequence length="421" mass="44206">MRKRVVITGMGICAPNGIGLEEFSSAMRAGKSGIRFHPELADYGFSCLLAAQPQVSQETISKYFTPLEQRNLKASGLIYGAIAGMQAWEDASLPEPVGEAPDWDTGIIFGTGLLGSEKFREAIQLIDQGKTRRLGSTAVPQTMTSGVSAWLSGKLGCANQVSANSSACATGTEAIYLAAERIASGQANRMLAGSCNDSGAYAWAGFDGMRILSSASPDKPEASSRPLSASASGFVPGSGAGAVLLESRESALERGARIYGEVIGGAVNSGGQRQGGSMTAANPEGIIRCIREAIAQAKISPEEIDAINGHLTATRRDPDEIRAWTLALELYGKSFPKINSFKDALGHGLAASGSMECVAALLQFQEECIYGNNNAEDTHPEVLELIDSNCIPLKTEAATPKVIAKASFGFGDVNACLIFRK</sequence>
<dbReference type="Pfam" id="PF00109">
    <property type="entry name" value="ketoacyl-synt"/>
    <property type="match status" value="1"/>
</dbReference>
<protein>
    <recommendedName>
        <fullName evidence="8">3-oxoacyl-[acyl-carrier-protein] synthase 1</fullName>
        <ecNumber evidence="4">2.3.1.41</ecNumber>
    </recommendedName>
    <alternativeName>
        <fullName evidence="9">3-oxoacyl-[acyl-carrier-protein] synthase I</fullName>
    </alternativeName>
    <alternativeName>
        <fullName evidence="10">Beta-ketoacyl-ACP synthase I</fullName>
    </alternativeName>
</protein>
<dbReference type="GO" id="GO:0004315">
    <property type="term" value="F:3-oxoacyl-[acyl-carrier-protein] synthase activity"/>
    <property type="evidence" value="ECO:0007669"/>
    <property type="project" value="UniProtKB-EC"/>
</dbReference>
<dbReference type="GO" id="GO:0006633">
    <property type="term" value="P:fatty acid biosynthetic process"/>
    <property type="evidence" value="ECO:0007669"/>
    <property type="project" value="TreeGrafter"/>
</dbReference>
<evidence type="ECO:0000256" key="13">
    <source>
        <dbReference type="RuleBase" id="RU003694"/>
    </source>
</evidence>
<dbReference type="SUPFAM" id="SSF53901">
    <property type="entry name" value="Thiolase-like"/>
    <property type="match status" value="2"/>
</dbReference>
<evidence type="ECO:0000256" key="8">
    <source>
        <dbReference type="ARBA" id="ARBA00039450"/>
    </source>
</evidence>
<dbReference type="AlphaFoldDB" id="A0A1I6GYK6"/>
<dbReference type="InterPro" id="IPR014030">
    <property type="entry name" value="Ketoacyl_synth_N"/>
</dbReference>
<keyword evidence="16" id="KW-1185">Reference proteome</keyword>
<evidence type="ECO:0000256" key="11">
    <source>
        <dbReference type="ARBA" id="ARBA00048121"/>
    </source>
</evidence>
<dbReference type="PANTHER" id="PTHR11712:SF306">
    <property type="entry name" value="3-OXOACYL-[ACYL-CARRIER-PROTEIN] SYNTHASE 1"/>
    <property type="match status" value="1"/>
</dbReference>
<dbReference type="CDD" id="cd00834">
    <property type="entry name" value="KAS_I_II"/>
    <property type="match status" value="1"/>
</dbReference>
<evidence type="ECO:0000256" key="9">
    <source>
        <dbReference type="ARBA" id="ARBA00041620"/>
    </source>
</evidence>
<dbReference type="PANTHER" id="PTHR11712">
    <property type="entry name" value="POLYKETIDE SYNTHASE-RELATED"/>
    <property type="match status" value="1"/>
</dbReference>
<dbReference type="RefSeq" id="WP_092982370.1">
    <property type="nucleotide sequence ID" value="NZ_FOYQ01000002.1"/>
</dbReference>
<dbReference type="STRING" id="400055.SAMN04490243_1907"/>
<dbReference type="EMBL" id="FOYQ01000002">
    <property type="protein sequence ID" value="SFR47295.1"/>
    <property type="molecule type" value="Genomic_DNA"/>
</dbReference>
<reference evidence="15 16" key="1">
    <citation type="submission" date="2016-10" db="EMBL/GenBank/DDBJ databases">
        <authorList>
            <person name="de Groot N.N."/>
        </authorList>
    </citation>
    <scope>NUCLEOTIDE SEQUENCE [LARGE SCALE GENOMIC DNA]</scope>
    <source>
        <strain evidence="15 16">DSM 21019</strain>
    </source>
</reference>
<accession>A0A1I6GYK6</accession>
<evidence type="ECO:0000256" key="3">
    <source>
        <dbReference type="ARBA" id="ARBA00011738"/>
    </source>
</evidence>
<organism evidence="15 16">
    <name type="scientific">Robiginitalea myxolifaciens</name>
    <dbReference type="NCBI Taxonomy" id="400055"/>
    <lineage>
        <taxon>Bacteria</taxon>
        <taxon>Pseudomonadati</taxon>
        <taxon>Bacteroidota</taxon>
        <taxon>Flavobacteriia</taxon>
        <taxon>Flavobacteriales</taxon>
        <taxon>Flavobacteriaceae</taxon>
        <taxon>Robiginitalea</taxon>
    </lineage>
</organism>
<keyword evidence="6 13" id="KW-0808">Transferase</keyword>
<gene>
    <name evidence="15" type="ORF">SAMN04490243_1907</name>
</gene>
<keyword evidence="5" id="KW-0963">Cytoplasm</keyword>
<dbReference type="InterPro" id="IPR000794">
    <property type="entry name" value="Beta-ketoacyl_synthase"/>
</dbReference>
<evidence type="ECO:0000256" key="1">
    <source>
        <dbReference type="ARBA" id="ARBA00004496"/>
    </source>
</evidence>
<evidence type="ECO:0000259" key="14">
    <source>
        <dbReference type="PROSITE" id="PS52004"/>
    </source>
</evidence>
<evidence type="ECO:0000256" key="5">
    <source>
        <dbReference type="ARBA" id="ARBA00022490"/>
    </source>
</evidence>
<proteinExistence type="inferred from homology"/>
<dbReference type="PROSITE" id="PS52004">
    <property type="entry name" value="KS3_2"/>
    <property type="match status" value="1"/>
</dbReference>
<comment type="catalytic activity">
    <reaction evidence="11">
        <text>(3Z)-decenoyl-[ACP] + malonyl-[ACP] + H(+) = 3-oxo-(5Z)-dodecenoyl-[ACP] + holo-[ACP] + CO2</text>
        <dbReference type="Rhea" id="RHEA:54940"/>
        <dbReference type="Rhea" id="RHEA-COMP:9623"/>
        <dbReference type="Rhea" id="RHEA-COMP:9685"/>
        <dbReference type="Rhea" id="RHEA-COMP:9927"/>
        <dbReference type="Rhea" id="RHEA-COMP:14042"/>
        <dbReference type="ChEBI" id="CHEBI:15378"/>
        <dbReference type="ChEBI" id="CHEBI:16526"/>
        <dbReference type="ChEBI" id="CHEBI:64479"/>
        <dbReference type="ChEBI" id="CHEBI:78449"/>
        <dbReference type="ChEBI" id="CHEBI:78798"/>
        <dbReference type="ChEBI" id="CHEBI:138410"/>
    </reaction>
    <physiologicalReaction direction="left-to-right" evidence="11">
        <dbReference type="Rhea" id="RHEA:54941"/>
    </physiologicalReaction>
</comment>
<dbReference type="GO" id="GO:0005829">
    <property type="term" value="C:cytosol"/>
    <property type="evidence" value="ECO:0007669"/>
    <property type="project" value="TreeGrafter"/>
</dbReference>
<dbReference type="Gene3D" id="3.40.47.10">
    <property type="match status" value="2"/>
</dbReference>
<evidence type="ECO:0000256" key="12">
    <source>
        <dbReference type="ARBA" id="ARBA00048506"/>
    </source>
</evidence>